<dbReference type="PROSITE" id="PS00211">
    <property type="entry name" value="ABC_TRANSPORTER_1"/>
    <property type="match status" value="1"/>
</dbReference>
<dbReference type="GO" id="GO:0005524">
    <property type="term" value="F:ATP binding"/>
    <property type="evidence" value="ECO:0007669"/>
    <property type="project" value="UniProtKB-KW"/>
</dbReference>
<protein>
    <submittedName>
        <fullName evidence="10">ABC transporter ATP-binding protein</fullName>
    </submittedName>
</protein>
<evidence type="ECO:0000256" key="3">
    <source>
        <dbReference type="ARBA" id="ARBA00022741"/>
    </source>
</evidence>
<dbReference type="InterPro" id="IPR027417">
    <property type="entry name" value="P-loop_NTPase"/>
</dbReference>
<organism evidence="10 11">
    <name type="scientific">Silvibacterium dinghuense</name>
    <dbReference type="NCBI Taxonomy" id="1560006"/>
    <lineage>
        <taxon>Bacteria</taxon>
        <taxon>Pseudomonadati</taxon>
        <taxon>Acidobacteriota</taxon>
        <taxon>Terriglobia</taxon>
        <taxon>Terriglobales</taxon>
        <taxon>Acidobacteriaceae</taxon>
        <taxon>Silvibacterium</taxon>
    </lineage>
</organism>
<dbReference type="PROSITE" id="PS50893">
    <property type="entry name" value="ABC_TRANSPORTER_2"/>
    <property type="match status" value="1"/>
</dbReference>
<dbReference type="SUPFAM" id="SSF90123">
    <property type="entry name" value="ABC transporter transmembrane region"/>
    <property type="match status" value="1"/>
</dbReference>
<dbReference type="InterPro" id="IPR003593">
    <property type="entry name" value="AAA+_ATPase"/>
</dbReference>
<dbReference type="InterPro" id="IPR017871">
    <property type="entry name" value="ABC_transporter-like_CS"/>
</dbReference>
<keyword evidence="11" id="KW-1185">Reference proteome</keyword>
<dbReference type="InterPro" id="IPR036640">
    <property type="entry name" value="ABC1_TM_sf"/>
</dbReference>
<dbReference type="SUPFAM" id="SSF52540">
    <property type="entry name" value="P-loop containing nucleoside triphosphate hydrolases"/>
    <property type="match status" value="1"/>
</dbReference>
<sequence length="619" mass="69328">MKRVGRLLYYARRYWLQVITSVLLAAGVGFFDAFRVLLIGPIFDTVLSPGEQHSQGNFSAFSAHLQDYLMKLVPSHLHNPWSVVAFAFVFSTLLKGLCDYVGTYLANYAGFGIITDLRDDLYEVILRRSISFFQKHATGTLLSALINDIERMQSAMSSVLSDFLQQIFTLAFTAAVVIKIGGNLAWILLIFVPVVAGSIRKIGRGVRQTTRKGQDKLAEIQNILHETITGNRIVKAFNMEFWELLRFRKAARRLFRANLNSVRAQAISSPLMDLIGAIAIALLLLVGRNAINSHRMTSGMFFTFIIALFKMYDPIRRSAVYYNSFQQAMGASQAVFDFMDDRDEVQEKKHPHQIKSFKESIRFEHVGFAYRSDEGESQVLHDIDLTVPRGEVLALVGPSGAGKSTFVNLIPRFFDATSGRILIDGHDLRDVSLRSLRDQIGKVTQEIILFNDTVRNNIAYGQPDVPLARVIEAAKAALAHDFIERLPEGYDTVIGEKGFRLSGGERQRLAIARAILKDAPILILDEATSSLDAESESLVQGALNNLMQDRTSFVIAHRLSTVRRANRIAVLERGRITAIGSHEELLQISPTYQKLYRLQFMDASTPEAHEPVLSVRTDS</sequence>
<dbReference type="InterPro" id="IPR011527">
    <property type="entry name" value="ABC1_TM_dom"/>
</dbReference>
<evidence type="ECO:0000256" key="6">
    <source>
        <dbReference type="ARBA" id="ARBA00023136"/>
    </source>
</evidence>
<evidence type="ECO:0000256" key="5">
    <source>
        <dbReference type="ARBA" id="ARBA00022989"/>
    </source>
</evidence>
<proteinExistence type="predicted"/>
<evidence type="ECO:0000256" key="2">
    <source>
        <dbReference type="ARBA" id="ARBA00022692"/>
    </source>
</evidence>
<gene>
    <name evidence="10" type="ORF">ESZ00_12450</name>
</gene>
<dbReference type="CDD" id="cd18552">
    <property type="entry name" value="ABC_6TM_MsbA_like"/>
    <property type="match status" value="1"/>
</dbReference>
<dbReference type="FunFam" id="3.40.50.300:FF:000218">
    <property type="entry name" value="Multidrug ABC transporter ATP-binding protein"/>
    <property type="match status" value="1"/>
</dbReference>
<dbReference type="Gene3D" id="3.40.50.300">
    <property type="entry name" value="P-loop containing nucleotide triphosphate hydrolases"/>
    <property type="match status" value="1"/>
</dbReference>
<keyword evidence="3" id="KW-0547">Nucleotide-binding</keyword>
<dbReference type="EMBL" id="SDMK01000002">
    <property type="protein sequence ID" value="RXS95385.1"/>
    <property type="molecule type" value="Genomic_DNA"/>
</dbReference>
<dbReference type="Pfam" id="PF00664">
    <property type="entry name" value="ABC_membrane"/>
    <property type="match status" value="1"/>
</dbReference>
<evidence type="ECO:0000313" key="11">
    <source>
        <dbReference type="Proteomes" id="UP000290253"/>
    </source>
</evidence>
<dbReference type="OrthoDB" id="9762778at2"/>
<dbReference type="SMART" id="SM00382">
    <property type="entry name" value="AAA"/>
    <property type="match status" value="1"/>
</dbReference>
<dbReference type="Proteomes" id="UP000290253">
    <property type="component" value="Unassembled WGS sequence"/>
</dbReference>
<keyword evidence="4 10" id="KW-0067">ATP-binding</keyword>
<feature type="transmembrane region" description="Helical" evidence="7">
    <location>
        <begin position="271"/>
        <end position="290"/>
    </location>
</feature>
<comment type="caution">
    <text evidence="10">The sequence shown here is derived from an EMBL/GenBank/DDBJ whole genome shotgun (WGS) entry which is preliminary data.</text>
</comment>
<name>A0A4Q1SE65_9BACT</name>
<feature type="transmembrane region" description="Helical" evidence="7">
    <location>
        <begin position="296"/>
        <end position="312"/>
    </location>
</feature>
<feature type="transmembrane region" description="Helical" evidence="7">
    <location>
        <begin position="184"/>
        <end position="202"/>
    </location>
</feature>
<dbReference type="InterPro" id="IPR003439">
    <property type="entry name" value="ABC_transporter-like_ATP-bd"/>
</dbReference>
<dbReference type="InterPro" id="IPR039421">
    <property type="entry name" value="Type_1_exporter"/>
</dbReference>
<dbReference type="GO" id="GO:0015421">
    <property type="term" value="F:ABC-type oligopeptide transporter activity"/>
    <property type="evidence" value="ECO:0007669"/>
    <property type="project" value="TreeGrafter"/>
</dbReference>
<dbReference type="GO" id="GO:0016887">
    <property type="term" value="F:ATP hydrolysis activity"/>
    <property type="evidence" value="ECO:0007669"/>
    <property type="project" value="InterPro"/>
</dbReference>
<dbReference type="PANTHER" id="PTHR43394:SF1">
    <property type="entry name" value="ATP-BINDING CASSETTE SUB-FAMILY B MEMBER 10, MITOCHONDRIAL"/>
    <property type="match status" value="1"/>
</dbReference>
<evidence type="ECO:0000256" key="4">
    <source>
        <dbReference type="ARBA" id="ARBA00022840"/>
    </source>
</evidence>
<dbReference type="Pfam" id="PF00005">
    <property type="entry name" value="ABC_tran"/>
    <property type="match status" value="1"/>
</dbReference>
<comment type="subcellular location">
    <subcellularLocation>
        <location evidence="1">Cell membrane</location>
        <topology evidence="1">Multi-pass membrane protein</topology>
    </subcellularLocation>
</comment>
<dbReference type="RefSeq" id="WP_129208582.1">
    <property type="nucleotide sequence ID" value="NZ_BMGU01000004.1"/>
</dbReference>
<dbReference type="AlphaFoldDB" id="A0A4Q1SE65"/>
<keyword evidence="5 7" id="KW-1133">Transmembrane helix</keyword>
<evidence type="ECO:0000256" key="1">
    <source>
        <dbReference type="ARBA" id="ARBA00004651"/>
    </source>
</evidence>
<keyword evidence="2 7" id="KW-0812">Transmembrane</keyword>
<evidence type="ECO:0000259" key="8">
    <source>
        <dbReference type="PROSITE" id="PS50893"/>
    </source>
</evidence>
<dbReference type="GO" id="GO:0005886">
    <property type="term" value="C:plasma membrane"/>
    <property type="evidence" value="ECO:0007669"/>
    <property type="project" value="UniProtKB-SubCell"/>
</dbReference>
<evidence type="ECO:0000256" key="7">
    <source>
        <dbReference type="SAM" id="Phobius"/>
    </source>
</evidence>
<dbReference type="PROSITE" id="PS50929">
    <property type="entry name" value="ABC_TM1F"/>
    <property type="match status" value="1"/>
</dbReference>
<evidence type="ECO:0000313" key="10">
    <source>
        <dbReference type="EMBL" id="RXS95385.1"/>
    </source>
</evidence>
<dbReference type="PANTHER" id="PTHR43394">
    <property type="entry name" value="ATP-DEPENDENT PERMEASE MDL1, MITOCHONDRIAL"/>
    <property type="match status" value="1"/>
</dbReference>
<accession>A0A4Q1SE65</accession>
<feature type="transmembrane region" description="Helical" evidence="7">
    <location>
        <begin position="21"/>
        <end position="43"/>
    </location>
</feature>
<reference evidence="10 11" key="1">
    <citation type="journal article" date="2016" name="Int. J. Syst. Evol. Microbiol.">
        <title>Acidipila dinghuensis sp. nov., an acidobacterium isolated from forest soil.</title>
        <authorList>
            <person name="Jiang Y.W."/>
            <person name="Wang J."/>
            <person name="Chen M.H."/>
            <person name="Lv Y.Y."/>
            <person name="Qiu L.H."/>
        </authorList>
    </citation>
    <scope>NUCLEOTIDE SEQUENCE [LARGE SCALE GENOMIC DNA]</scope>
    <source>
        <strain evidence="10 11">DHOF10</strain>
    </source>
</reference>
<feature type="transmembrane region" description="Helical" evidence="7">
    <location>
        <begin position="80"/>
        <end position="98"/>
    </location>
</feature>
<evidence type="ECO:0000259" key="9">
    <source>
        <dbReference type="PROSITE" id="PS50929"/>
    </source>
</evidence>
<keyword evidence="6 7" id="KW-0472">Membrane</keyword>
<feature type="domain" description="ABC transmembrane type-1" evidence="9">
    <location>
        <begin position="19"/>
        <end position="327"/>
    </location>
</feature>
<dbReference type="Gene3D" id="1.20.1560.10">
    <property type="entry name" value="ABC transporter type 1, transmembrane domain"/>
    <property type="match status" value="1"/>
</dbReference>
<feature type="domain" description="ABC transporter" evidence="8">
    <location>
        <begin position="361"/>
        <end position="598"/>
    </location>
</feature>